<dbReference type="AlphaFoldDB" id="A0AAV4G303"/>
<proteinExistence type="predicted"/>
<keyword evidence="3" id="KW-1185">Reference proteome</keyword>
<feature type="region of interest" description="Disordered" evidence="1">
    <location>
        <begin position="45"/>
        <end position="82"/>
    </location>
</feature>
<evidence type="ECO:0000313" key="2">
    <source>
        <dbReference type="EMBL" id="GFR79889.1"/>
    </source>
</evidence>
<comment type="caution">
    <text evidence="2">The sequence shown here is derived from an EMBL/GenBank/DDBJ whole genome shotgun (WGS) entry which is preliminary data.</text>
</comment>
<reference evidence="2 3" key="1">
    <citation type="journal article" date="2021" name="Elife">
        <title>Chloroplast acquisition without the gene transfer in kleptoplastic sea slugs, Plakobranchus ocellatus.</title>
        <authorList>
            <person name="Maeda T."/>
            <person name="Takahashi S."/>
            <person name="Yoshida T."/>
            <person name="Shimamura S."/>
            <person name="Takaki Y."/>
            <person name="Nagai Y."/>
            <person name="Toyoda A."/>
            <person name="Suzuki Y."/>
            <person name="Arimoto A."/>
            <person name="Ishii H."/>
            <person name="Satoh N."/>
            <person name="Nishiyama T."/>
            <person name="Hasebe M."/>
            <person name="Maruyama T."/>
            <person name="Minagawa J."/>
            <person name="Obokata J."/>
            <person name="Shigenobu S."/>
        </authorList>
    </citation>
    <scope>NUCLEOTIDE SEQUENCE [LARGE SCALE GENOMIC DNA]</scope>
</reference>
<evidence type="ECO:0000313" key="3">
    <source>
        <dbReference type="Proteomes" id="UP000762676"/>
    </source>
</evidence>
<name>A0AAV4G303_9GAST</name>
<dbReference type="EMBL" id="BMAT01008189">
    <property type="protein sequence ID" value="GFR79889.1"/>
    <property type="molecule type" value="Genomic_DNA"/>
</dbReference>
<organism evidence="2 3">
    <name type="scientific">Elysia marginata</name>
    <dbReference type="NCBI Taxonomy" id="1093978"/>
    <lineage>
        <taxon>Eukaryota</taxon>
        <taxon>Metazoa</taxon>
        <taxon>Spiralia</taxon>
        <taxon>Lophotrochozoa</taxon>
        <taxon>Mollusca</taxon>
        <taxon>Gastropoda</taxon>
        <taxon>Heterobranchia</taxon>
        <taxon>Euthyneura</taxon>
        <taxon>Panpulmonata</taxon>
        <taxon>Sacoglossa</taxon>
        <taxon>Placobranchoidea</taxon>
        <taxon>Plakobranchidae</taxon>
        <taxon>Elysia</taxon>
    </lineage>
</organism>
<gene>
    <name evidence="2" type="ORF">ElyMa_004033000</name>
</gene>
<evidence type="ECO:0000256" key="1">
    <source>
        <dbReference type="SAM" id="MobiDB-lite"/>
    </source>
</evidence>
<protein>
    <submittedName>
        <fullName evidence="2">Uncharacterized protein</fullName>
    </submittedName>
</protein>
<dbReference type="Proteomes" id="UP000762676">
    <property type="component" value="Unassembled WGS sequence"/>
</dbReference>
<accession>A0AAV4G303</accession>
<sequence length="82" mass="9225">MIPEDVYLAMELTNKRRLPSIEGERDTGTEKNQPIDCGCIGVSSTEHGETRTKPGWGCGGEPVQHDRPWRANRTKEEPTINF</sequence>
<feature type="compositionally biased region" description="Basic and acidic residues" evidence="1">
    <location>
        <begin position="63"/>
        <end position="82"/>
    </location>
</feature>